<evidence type="ECO:0000313" key="1">
    <source>
        <dbReference type="EMBL" id="UOD29356.1"/>
    </source>
</evidence>
<name>A0ABY4A3R0_9BURK</name>
<sequence length="152" mass="17036">MTAAAALAIRMTCQPPRHGWMGVTLTVGTQVVEIDTSDVPNNPVADLLDALDLATYGTPSRVWWHLEPDGYFMYFTPDGDQVHFRIDFAPDSDSTSARVGTVAETSGTRAQVLLPFWRFVRNFQSRGYTEPHWPPADFERIDVVKARIRQPG</sequence>
<gene>
    <name evidence="1" type="ORF">INH39_28760</name>
</gene>
<keyword evidence="2" id="KW-1185">Reference proteome</keyword>
<reference evidence="1 2" key="1">
    <citation type="submission" date="2020-10" db="EMBL/GenBank/DDBJ databases">
        <title>Genome analysis of Massilia species.</title>
        <authorList>
            <person name="Jung D.-H."/>
        </authorList>
    </citation>
    <scope>NUCLEOTIDE SEQUENCE [LARGE SCALE GENOMIC DNA]</scope>
    <source>
        <strain evidence="2">sipir</strain>
    </source>
</reference>
<dbReference type="RefSeq" id="WP_243490584.1">
    <property type="nucleotide sequence ID" value="NZ_CP063361.1"/>
</dbReference>
<evidence type="ECO:0000313" key="2">
    <source>
        <dbReference type="Proteomes" id="UP000831532"/>
    </source>
</evidence>
<dbReference type="Proteomes" id="UP000831532">
    <property type="component" value="Chromosome"/>
</dbReference>
<proteinExistence type="predicted"/>
<dbReference type="EMBL" id="CP063361">
    <property type="protein sequence ID" value="UOD29356.1"/>
    <property type="molecule type" value="Genomic_DNA"/>
</dbReference>
<organism evidence="1 2">
    <name type="scientific">Massilia violaceinigra</name>
    <dbReference type="NCBI Taxonomy" id="2045208"/>
    <lineage>
        <taxon>Bacteria</taxon>
        <taxon>Pseudomonadati</taxon>
        <taxon>Pseudomonadota</taxon>
        <taxon>Betaproteobacteria</taxon>
        <taxon>Burkholderiales</taxon>
        <taxon>Oxalobacteraceae</taxon>
        <taxon>Telluria group</taxon>
        <taxon>Massilia</taxon>
    </lineage>
</organism>
<accession>A0ABY4A3R0</accession>
<protein>
    <submittedName>
        <fullName evidence="1">Uncharacterized protein</fullName>
    </submittedName>
</protein>